<dbReference type="PANTHER" id="PTHR45913:SF11">
    <property type="entry name" value="EPM2A-INTERACTING PROTEIN 1"/>
    <property type="match status" value="1"/>
</dbReference>
<feature type="compositionally biased region" description="Basic and acidic residues" evidence="2">
    <location>
        <begin position="177"/>
        <end position="188"/>
    </location>
</feature>
<dbReference type="GO" id="GO:0001514">
    <property type="term" value="P:selenocysteine incorporation"/>
    <property type="evidence" value="ECO:0007669"/>
    <property type="project" value="UniProtKB-ARBA"/>
</dbReference>
<sequence>MDRGGERPGRNGHSNSHNDRRTADGVTGPYRERSKWDPQTKKSKHNSDSQSKDRLYGERSQDGSKRALKGTRSAPSSARSTKGPPHASQVTFEVKMADFPELAVAMPGTSAPPAQTRALSWGPNLQSQGPQTQGPLSSNKFAVKSGQGNVSPSGPERAASAAASWANIASQPPRKLIPKDDPVSRAQKELLSAEQEDGSSEKKKRKRKKKKPKSFEEEPEEPEVYQEPPKFEDEDEFPDLGRASGGTSRLTTSSNTAKLCNEECQTESVRPQLGEQNKDNVPAGKTLPAEPTKKGQKSEKATGKKSKVPLQLHIGTMLEVLEKKHQSQKSKADAKPVILSVGGALPVGLKQPTVQKKGAWQQDKIAHNPLDSTSPMVKKGKQREVPKAKKPTQLKRVILKEREERKQNRLLQERGLDPQQESKPADEPSVGEPDETSDTESVAVFKEYNLRRHFETKHHELYGNMEDMERLQKVNELKRNLKQQQNMFIRIKNQSEGAVKASFIIAEEIARACKPFTEGEFIKNCIDKVCNVVCPEKKQAFADISLSRNTVASRVDELASDLQIQLKAKAKEFVSYSLAADESTDRTDTAQLSIFIRGVDAKFAVTEELLDLKSIHGTTTGRDIFTEVERCINETELQWDKLTGLTTDGAPAMCGEVRGLVGLVREMGHTGGKLIAYHCIIHQEALCGKVLGMGHVMTVVTKTVNFIRSRGLNHRQFRALLEELNSECEDVPYHTEVRWLSRGKVLRRFYDTRVEIARFMESKQKVIPELEDEKWLSDLAFMCDITEHLNVLNVKLQGRQQLITEMRDAVKAFQMKLRLWEGHMRQGNLAHFPICQSANDTITIPFPTEVYAGKLNTLNVEFKRRFSDFDAQKFNLDLFANPFAIDVDTAPEHLQLELIELQCNGALKTHCHSVGAAEFAPLLPESMPQLRLNSARVMSMFGSTYSCEQMFSIMKLNKTSHRSRLTDQHLVSVLKVATAKDIKPRIDEIITKKRCRVSEEDQPAVGETNLADVEAEEGREEQEEEQDEKQPEKQLEEQPEGQPEEQQTMEPLSQPTIHNRPKIHSRKFRDYCSQVLSKDVDECVSALLRELVRFQDRLYQKDPMKARMKKRLVMGLREVLKHLRLRKVKCVVISPNCERIQSKGGLDEALHTIIDTCREQAVPFVFALSRKALGRCVNKAVPVSLVGIFNYDGAQDFYHKMIELSSEARKAYEEMLERVEQTEEEEEEEVVVVEEKNPALPTPPPSQEEEPEYIKLWKKMLEKDCNHQFLNFEAHLSSLRLDSEEHTEQRDGDQQS</sequence>
<evidence type="ECO:0000313" key="4">
    <source>
        <dbReference type="EMBL" id="KAK0143466.1"/>
    </source>
</evidence>
<dbReference type="GO" id="GO:0035368">
    <property type="term" value="F:selenocysteine insertion sequence binding"/>
    <property type="evidence" value="ECO:0007669"/>
    <property type="project" value="UniProtKB-ARBA"/>
</dbReference>
<feature type="compositionally biased region" description="Basic and acidic residues" evidence="2">
    <location>
        <begin position="30"/>
        <end position="65"/>
    </location>
</feature>
<feature type="compositionally biased region" description="Acidic residues" evidence="2">
    <location>
        <begin position="1013"/>
        <end position="1027"/>
    </location>
</feature>
<feature type="region of interest" description="Disordered" evidence="2">
    <location>
        <begin position="1"/>
        <end position="90"/>
    </location>
</feature>
<keyword evidence="1" id="KW-0175">Coiled coil</keyword>
<gene>
    <name evidence="4" type="ORF">N1851_018441</name>
</gene>
<feature type="compositionally biased region" description="Polar residues" evidence="2">
    <location>
        <begin position="123"/>
        <end position="152"/>
    </location>
</feature>
<evidence type="ECO:0000256" key="2">
    <source>
        <dbReference type="SAM" id="MobiDB-lite"/>
    </source>
</evidence>
<feature type="coiled-coil region" evidence="1">
    <location>
        <begin position="464"/>
        <end position="494"/>
    </location>
</feature>
<evidence type="ECO:0000256" key="1">
    <source>
        <dbReference type="SAM" id="Coils"/>
    </source>
</evidence>
<proteinExistence type="predicted"/>
<dbReference type="FunFam" id="3.30.1330.30:FF:000004">
    <property type="entry name" value="selenocysteine insertion sequence-binding protein 2"/>
    <property type="match status" value="1"/>
</dbReference>
<organism evidence="4 5">
    <name type="scientific">Merluccius polli</name>
    <name type="common">Benguela hake</name>
    <name type="synonym">Merluccius cadenati</name>
    <dbReference type="NCBI Taxonomy" id="89951"/>
    <lineage>
        <taxon>Eukaryota</taxon>
        <taxon>Metazoa</taxon>
        <taxon>Chordata</taxon>
        <taxon>Craniata</taxon>
        <taxon>Vertebrata</taxon>
        <taxon>Euteleostomi</taxon>
        <taxon>Actinopterygii</taxon>
        <taxon>Neopterygii</taxon>
        <taxon>Teleostei</taxon>
        <taxon>Neoteleostei</taxon>
        <taxon>Acanthomorphata</taxon>
        <taxon>Zeiogadaria</taxon>
        <taxon>Gadariae</taxon>
        <taxon>Gadiformes</taxon>
        <taxon>Gadoidei</taxon>
        <taxon>Merlucciidae</taxon>
        <taxon>Merluccius</taxon>
    </lineage>
</organism>
<dbReference type="InterPro" id="IPR029064">
    <property type="entry name" value="Ribosomal_eL30-like_sf"/>
</dbReference>
<name>A0AA47NYD9_MERPO</name>
<evidence type="ECO:0000259" key="3">
    <source>
        <dbReference type="Pfam" id="PF01248"/>
    </source>
</evidence>
<feature type="region of interest" description="Disordered" evidence="2">
    <location>
        <begin position="997"/>
        <end position="1060"/>
    </location>
</feature>
<dbReference type="PANTHER" id="PTHR45913">
    <property type="entry name" value="EPM2A-INTERACTING PROTEIN 1"/>
    <property type="match status" value="1"/>
</dbReference>
<feature type="compositionally biased region" description="Basic residues" evidence="2">
    <location>
        <begin position="202"/>
        <end position="212"/>
    </location>
</feature>
<dbReference type="EMBL" id="JAOPHQ010003414">
    <property type="protein sequence ID" value="KAK0143466.1"/>
    <property type="molecule type" value="Genomic_DNA"/>
</dbReference>
<feature type="region of interest" description="Disordered" evidence="2">
    <location>
        <begin position="104"/>
        <end position="310"/>
    </location>
</feature>
<dbReference type="InterPro" id="IPR012337">
    <property type="entry name" value="RNaseH-like_sf"/>
</dbReference>
<protein>
    <submittedName>
        <fullName evidence="4">General transcription factor II-I repeat domain-containing protein 2</fullName>
    </submittedName>
</protein>
<dbReference type="Proteomes" id="UP001174136">
    <property type="component" value="Unassembled WGS sequence"/>
</dbReference>
<dbReference type="Gene3D" id="3.30.1330.30">
    <property type="match status" value="1"/>
</dbReference>
<dbReference type="Pfam" id="PF01248">
    <property type="entry name" value="Ribosomal_L7Ae"/>
    <property type="match status" value="1"/>
</dbReference>
<feature type="domain" description="Ribosomal protein eL8/eL30/eS12/Gadd45" evidence="3">
    <location>
        <begin position="1102"/>
        <end position="1197"/>
    </location>
</feature>
<comment type="caution">
    <text evidence="4">The sequence shown here is derived from an EMBL/GenBank/DDBJ whole genome shotgun (WGS) entry which is preliminary data.</text>
</comment>
<accession>A0AA47NYD9</accession>
<feature type="compositionally biased region" description="Low complexity" evidence="2">
    <location>
        <begin position="158"/>
        <end position="170"/>
    </location>
</feature>
<dbReference type="SUPFAM" id="SSF53098">
    <property type="entry name" value="Ribonuclease H-like"/>
    <property type="match status" value="1"/>
</dbReference>
<dbReference type="SUPFAM" id="SSF55315">
    <property type="entry name" value="L30e-like"/>
    <property type="match status" value="1"/>
</dbReference>
<feature type="region of interest" description="Disordered" evidence="2">
    <location>
        <begin position="1220"/>
        <end position="1251"/>
    </location>
</feature>
<feature type="region of interest" description="Disordered" evidence="2">
    <location>
        <begin position="353"/>
        <end position="442"/>
    </location>
</feature>
<reference evidence="4" key="1">
    <citation type="journal article" date="2023" name="Front. Mar. Sci.">
        <title>A new Merluccius polli reference genome to investigate the effects of global change in West African waters.</title>
        <authorList>
            <person name="Mateo J.L."/>
            <person name="Blanco-Fernandez C."/>
            <person name="Garcia-Vazquez E."/>
            <person name="Machado-Schiaffino G."/>
        </authorList>
    </citation>
    <scope>NUCLEOTIDE SEQUENCE</scope>
    <source>
        <strain evidence="4">C29</strain>
        <tissue evidence="4">Fin</tissue>
    </source>
</reference>
<feature type="compositionally biased region" description="Acidic residues" evidence="2">
    <location>
        <begin position="1222"/>
        <end position="1232"/>
    </location>
</feature>
<feature type="compositionally biased region" description="Basic and acidic residues" evidence="2">
    <location>
        <begin position="398"/>
        <end position="416"/>
    </location>
</feature>
<dbReference type="InterPro" id="IPR004038">
    <property type="entry name" value="Ribosomal_eL8/eL30/eS12/Gad45"/>
</dbReference>
<feature type="compositionally biased region" description="Basic and acidic residues" evidence="2">
    <location>
        <begin position="291"/>
        <end position="302"/>
    </location>
</feature>
<evidence type="ECO:0000313" key="5">
    <source>
        <dbReference type="Proteomes" id="UP001174136"/>
    </source>
</evidence>
<keyword evidence="5" id="KW-1185">Reference proteome</keyword>
<feature type="compositionally biased region" description="Polar residues" evidence="2">
    <location>
        <begin position="245"/>
        <end position="258"/>
    </location>
</feature>